<proteinExistence type="predicted"/>
<accession>A0ABU9E4Q9</accession>
<dbReference type="PANTHER" id="PTHR40763">
    <property type="entry name" value="MEMBRANE PROTEIN-RELATED"/>
    <property type="match status" value="1"/>
</dbReference>
<evidence type="ECO:0000313" key="3">
    <source>
        <dbReference type="EMBL" id="MEK9499726.1"/>
    </source>
</evidence>
<feature type="compositionally biased region" description="Basic residues" evidence="1">
    <location>
        <begin position="223"/>
        <end position="245"/>
    </location>
</feature>
<comment type="caution">
    <text evidence="3">The sequence shown here is derived from an EMBL/GenBank/DDBJ whole genome shotgun (WGS) entry which is preliminary data.</text>
</comment>
<dbReference type="EMBL" id="JBBHLI010000001">
    <property type="protein sequence ID" value="MEK9499726.1"/>
    <property type="molecule type" value="Genomic_DNA"/>
</dbReference>
<feature type="domain" description="DUF1707" evidence="2">
    <location>
        <begin position="11"/>
        <end position="61"/>
    </location>
</feature>
<dbReference type="RefSeq" id="WP_405278266.1">
    <property type="nucleotide sequence ID" value="NZ_CP144380.1"/>
</dbReference>
<organism evidence="3 4">
    <name type="scientific">Gaopeijia maritima</name>
    <dbReference type="NCBI Taxonomy" id="3119007"/>
    <lineage>
        <taxon>Bacteria</taxon>
        <taxon>Pseudomonadati</taxon>
        <taxon>Gemmatimonadota</taxon>
        <taxon>Longimicrobiia</taxon>
        <taxon>Gaopeijiales</taxon>
        <taxon>Gaopeijiaceae</taxon>
        <taxon>Gaopeijia</taxon>
    </lineage>
</organism>
<reference evidence="3 4" key="1">
    <citation type="submission" date="2024-02" db="EMBL/GenBank/DDBJ databases">
        <title>A novel Gemmatimonadota bacterium.</title>
        <authorList>
            <person name="Du Z.-J."/>
            <person name="Ye Y.-Q."/>
        </authorList>
    </citation>
    <scope>NUCLEOTIDE SEQUENCE [LARGE SCALE GENOMIC DNA]</scope>
    <source>
        <strain evidence="3 4">DH-20</strain>
    </source>
</reference>
<feature type="compositionally biased region" description="Low complexity" evidence="1">
    <location>
        <begin position="69"/>
        <end position="88"/>
    </location>
</feature>
<dbReference type="InterPro" id="IPR012551">
    <property type="entry name" value="DUF1707_SHOCT-like"/>
</dbReference>
<evidence type="ECO:0000259" key="2">
    <source>
        <dbReference type="Pfam" id="PF08044"/>
    </source>
</evidence>
<sequence>MSEDERSDTPAGEADRQRAVDALCQAFADDRIEVDEFERRVELAHRAQTAEELRRLLAGVPGAAPPVPHASAGGAPAPGSTALAAARPAGDHPLQPVESVRPTSFIAGILGGGSRAGAWYPARINYAMGVMGGFSLDLREAPLPPGVTEIKLFCMWGGGEIIVPPDVRVEVSIAGILGGFDYDHAAPSTLDPSAPVVRVSGICFMGGAEIAVRYAGETSGDARRRRRHEKKERRRALKAARKQGD</sequence>
<feature type="region of interest" description="Disordered" evidence="1">
    <location>
        <begin position="219"/>
        <end position="245"/>
    </location>
</feature>
<dbReference type="PANTHER" id="PTHR40763:SF5">
    <property type="entry name" value="MEMBRANE PROTEIN"/>
    <property type="match status" value="1"/>
</dbReference>
<protein>
    <submittedName>
        <fullName evidence="3">DUF1707 domain-containing protein</fullName>
    </submittedName>
</protein>
<name>A0ABU9E4Q9_9BACT</name>
<gene>
    <name evidence="3" type="ORF">WI372_01865</name>
</gene>
<dbReference type="Proteomes" id="UP001484239">
    <property type="component" value="Unassembled WGS sequence"/>
</dbReference>
<dbReference type="Pfam" id="PF08044">
    <property type="entry name" value="DUF1707"/>
    <property type="match status" value="1"/>
</dbReference>
<evidence type="ECO:0000256" key="1">
    <source>
        <dbReference type="SAM" id="MobiDB-lite"/>
    </source>
</evidence>
<evidence type="ECO:0000313" key="4">
    <source>
        <dbReference type="Proteomes" id="UP001484239"/>
    </source>
</evidence>
<keyword evidence="4" id="KW-1185">Reference proteome</keyword>
<feature type="region of interest" description="Disordered" evidence="1">
    <location>
        <begin position="64"/>
        <end position="97"/>
    </location>
</feature>